<proteinExistence type="predicted"/>
<gene>
    <name evidence="3" type="ORF">TrST_g2480</name>
</gene>
<comment type="caution">
    <text evidence="3">The sequence shown here is derived from an EMBL/GenBank/DDBJ whole genome shotgun (WGS) entry which is preliminary data.</text>
</comment>
<feature type="transmembrane region" description="Helical" evidence="1">
    <location>
        <begin position="386"/>
        <end position="404"/>
    </location>
</feature>
<evidence type="ECO:0000313" key="3">
    <source>
        <dbReference type="EMBL" id="GMH64372.1"/>
    </source>
</evidence>
<keyword evidence="4" id="KW-1185">Reference proteome</keyword>
<evidence type="ECO:0000256" key="2">
    <source>
        <dbReference type="SAM" id="SignalP"/>
    </source>
</evidence>
<name>A0A9W7A7L0_9STRA</name>
<feature type="transmembrane region" description="Helical" evidence="1">
    <location>
        <begin position="274"/>
        <end position="300"/>
    </location>
</feature>
<keyword evidence="1" id="KW-0472">Membrane</keyword>
<dbReference type="OrthoDB" id="196319at2759"/>
<organism evidence="3 4">
    <name type="scientific">Triparma strigata</name>
    <dbReference type="NCBI Taxonomy" id="1606541"/>
    <lineage>
        <taxon>Eukaryota</taxon>
        <taxon>Sar</taxon>
        <taxon>Stramenopiles</taxon>
        <taxon>Ochrophyta</taxon>
        <taxon>Bolidophyceae</taxon>
        <taxon>Parmales</taxon>
        <taxon>Triparmaceae</taxon>
        <taxon>Triparma</taxon>
    </lineage>
</organism>
<feature type="chain" id="PRO_5040744979" evidence="2">
    <location>
        <begin position="20"/>
        <end position="504"/>
    </location>
</feature>
<feature type="transmembrane region" description="Helical" evidence="1">
    <location>
        <begin position="321"/>
        <end position="341"/>
    </location>
</feature>
<sequence length="504" mass="54744">MLWVVALLLMLAILPNRKAQYTEAISSLGDIAEFAEGLASFMFLGDLLMTFVSFLCFGLDFFAFLRNSNNSVSRKSMKMLKVAWGLNTFAPFLTLLLYAGRDAVDWDGAVNKLCTDTFLGVMGSGSDAKYPAMFTVFNQLEGFEDDQIVVDESWGESTAEKAVLKYCTKYGWGWNERFFGVTEPNTAQGSFGLSSHLNMDADEISSMATDPDYPDANKIMIYVGLCSTAPACPDFCDSNVCNLPSDELAQFTAYMGSLQVGALMANSTLRSSEFIVGVILGLYAVKMLLPPAISVVKGLMSGLENVRQVFPSEALLGRAQQFIVLVTIPTFAAFLASTQQIAGSHLLAPAVILIITSDMGVFFFPKTLLSPKSSPEQLSKSASRRGMLSSVMLLLALFIIFQYLKGSAKITEYVEMASLINPLVFVAAIIDSTTRAIVTRIFSVDLLLHALWKQHSDRAAIISEADRRGHDKAMDALNPVFEGDGGDGGSGKVVPAVEAEELDE</sequence>
<evidence type="ECO:0000256" key="1">
    <source>
        <dbReference type="SAM" id="Phobius"/>
    </source>
</evidence>
<reference evidence="4" key="1">
    <citation type="journal article" date="2023" name="Commun. Biol.">
        <title>Genome analysis of Parmales, the sister group of diatoms, reveals the evolutionary specialization of diatoms from phago-mixotrophs to photoautotrophs.</title>
        <authorList>
            <person name="Ban H."/>
            <person name="Sato S."/>
            <person name="Yoshikawa S."/>
            <person name="Yamada K."/>
            <person name="Nakamura Y."/>
            <person name="Ichinomiya M."/>
            <person name="Sato N."/>
            <person name="Blanc-Mathieu R."/>
            <person name="Endo H."/>
            <person name="Kuwata A."/>
            <person name="Ogata H."/>
        </authorList>
    </citation>
    <scope>NUCLEOTIDE SEQUENCE [LARGE SCALE GENOMIC DNA]</scope>
    <source>
        <strain evidence="4">NIES 3701</strain>
    </source>
</reference>
<feature type="transmembrane region" description="Helical" evidence="1">
    <location>
        <begin position="43"/>
        <end position="62"/>
    </location>
</feature>
<dbReference type="Proteomes" id="UP001165085">
    <property type="component" value="Unassembled WGS sequence"/>
</dbReference>
<accession>A0A9W7A7L0</accession>
<keyword evidence="1" id="KW-1133">Transmembrane helix</keyword>
<keyword evidence="1" id="KW-0812">Transmembrane</keyword>
<keyword evidence="2" id="KW-0732">Signal</keyword>
<protein>
    <submittedName>
        <fullName evidence="3">Uncharacterized protein</fullName>
    </submittedName>
</protein>
<feature type="signal peptide" evidence="2">
    <location>
        <begin position="1"/>
        <end position="19"/>
    </location>
</feature>
<dbReference type="EMBL" id="BRXY01000094">
    <property type="protein sequence ID" value="GMH64372.1"/>
    <property type="molecule type" value="Genomic_DNA"/>
</dbReference>
<feature type="transmembrane region" description="Helical" evidence="1">
    <location>
        <begin position="347"/>
        <end position="365"/>
    </location>
</feature>
<evidence type="ECO:0000313" key="4">
    <source>
        <dbReference type="Proteomes" id="UP001165085"/>
    </source>
</evidence>
<dbReference type="AlphaFoldDB" id="A0A9W7A7L0"/>
<feature type="transmembrane region" description="Helical" evidence="1">
    <location>
        <begin position="410"/>
        <end position="430"/>
    </location>
</feature>